<evidence type="ECO:0000259" key="4">
    <source>
        <dbReference type="PROSITE" id="PS50053"/>
    </source>
</evidence>
<sequence>MAMHVVVSMETVGDDAAEPFFTGTFGGCQRDWEGEIGIRFMAEATFVITSLGRYVGDKEALEEERLVTLWLAETETKLASVEVGPSSPISDGYAYTEVFPRVIVRLGREYRLTQTCRCHMKDAWPDAADIPTSDRVDQRFARFLGGAYDFHGGYPSFCDAEDGRRAGMLNFKAVPGIATLPICPEMTVYELKQQLETVTGVPPVQQKLSFGGRLMSKNDVALASQGVEHGHLLVLAVQAGSVLATASKDGTARLWSAESGECLRVLAGHRHSVVSIEFAPSGSSITTASLDGTARIWSVETGSCSAELTGHTAEVFTATFAPSGGQVLTASQDHTARVWSLDGTCTHVLGKHLGAISAARFSPDGSRIVTASTDCTARVWEPVFGTCLLTIQGHSGSVSIAAISPDSTMMLTSAIDTQGVLLRDASSGHVMRRLCDGLLVHTAAFSPDGSMIVAACCDWAARLWSCDDGHCLQELRHEAQLRRADFCADGSLVVTISANHAAFVWQVATGKLVQTISQAGRVVCAAFSPDSVKLVTGGEDAVARVWDVASGNCKVVLAGHEVKIESAAFSP</sequence>
<dbReference type="SMART" id="SM00320">
    <property type="entry name" value="WD40"/>
    <property type="match status" value="8"/>
</dbReference>
<reference evidence="5" key="1">
    <citation type="submission" date="2021-02" db="EMBL/GenBank/DDBJ databases">
        <authorList>
            <person name="Dougan E. K."/>
            <person name="Rhodes N."/>
            <person name="Thang M."/>
            <person name="Chan C."/>
        </authorList>
    </citation>
    <scope>NUCLEOTIDE SEQUENCE</scope>
</reference>
<comment type="caution">
    <text evidence="5">The sequence shown here is derived from an EMBL/GenBank/DDBJ whole genome shotgun (WGS) entry which is preliminary data.</text>
</comment>
<feature type="repeat" description="WD" evidence="3">
    <location>
        <begin position="349"/>
        <end position="381"/>
    </location>
</feature>
<dbReference type="CDD" id="cd00200">
    <property type="entry name" value="WD40"/>
    <property type="match status" value="1"/>
</dbReference>
<keyword evidence="2" id="KW-0677">Repeat</keyword>
<dbReference type="Pfam" id="PF00240">
    <property type="entry name" value="ubiquitin"/>
    <property type="match status" value="1"/>
</dbReference>
<dbReference type="SUPFAM" id="SSF54236">
    <property type="entry name" value="Ubiquitin-like"/>
    <property type="match status" value="1"/>
</dbReference>
<dbReference type="InterPro" id="IPR011047">
    <property type="entry name" value="Quinoprotein_ADH-like_sf"/>
</dbReference>
<dbReference type="SUPFAM" id="SSF50998">
    <property type="entry name" value="Quinoprotein alcohol dehydrogenase-like"/>
    <property type="match status" value="1"/>
</dbReference>
<dbReference type="Proteomes" id="UP000604046">
    <property type="component" value="Unassembled WGS sequence"/>
</dbReference>
<protein>
    <submittedName>
        <fullName evidence="5">HET-E1 protein</fullName>
    </submittedName>
</protein>
<dbReference type="InterPro" id="IPR020472">
    <property type="entry name" value="WD40_PAC1"/>
</dbReference>
<dbReference type="InterPro" id="IPR029071">
    <property type="entry name" value="Ubiquitin-like_domsf"/>
</dbReference>
<dbReference type="InterPro" id="IPR000626">
    <property type="entry name" value="Ubiquitin-like_dom"/>
</dbReference>
<organism evidence="5 6">
    <name type="scientific">Symbiodinium natans</name>
    <dbReference type="NCBI Taxonomy" id="878477"/>
    <lineage>
        <taxon>Eukaryota</taxon>
        <taxon>Sar</taxon>
        <taxon>Alveolata</taxon>
        <taxon>Dinophyceae</taxon>
        <taxon>Suessiales</taxon>
        <taxon>Symbiodiniaceae</taxon>
        <taxon>Symbiodinium</taxon>
    </lineage>
</organism>
<feature type="repeat" description="WD" evidence="3">
    <location>
        <begin position="308"/>
        <end position="342"/>
    </location>
</feature>
<dbReference type="Gene3D" id="3.10.20.90">
    <property type="entry name" value="Phosphatidylinositol 3-kinase Catalytic Subunit, Chain A, domain 1"/>
    <property type="match status" value="1"/>
</dbReference>
<dbReference type="CDD" id="cd17039">
    <property type="entry name" value="Ubl_ubiquitin_like"/>
    <property type="match status" value="1"/>
</dbReference>
<gene>
    <name evidence="5" type="primary">HET-E1</name>
    <name evidence="5" type="ORF">SNAT2548_LOCUS16689</name>
</gene>
<dbReference type="Gene3D" id="2.130.10.10">
    <property type="entry name" value="YVTN repeat-like/Quinoprotein amine dehydrogenase"/>
    <property type="match status" value="2"/>
</dbReference>
<accession>A0A812NFH0</accession>
<evidence type="ECO:0000313" key="6">
    <source>
        <dbReference type="Proteomes" id="UP000604046"/>
    </source>
</evidence>
<keyword evidence="1 3" id="KW-0853">WD repeat</keyword>
<evidence type="ECO:0000256" key="3">
    <source>
        <dbReference type="PROSITE-ProRule" id="PRU00221"/>
    </source>
</evidence>
<evidence type="ECO:0000256" key="1">
    <source>
        <dbReference type="ARBA" id="ARBA00022574"/>
    </source>
</evidence>
<feature type="repeat" description="WD" evidence="3">
    <location>
        <begin position="266"/>
        <end position="307"/>
    </location>
</feature>
<dbReference type="EMBL" id="CAJNDS010002087">
    <property type="protein sequence ID" value="CAE7318305.1"/>
    <property type="molecule type" value="Genomic_DNA"/>
</dbReference>
<dbReference type="PRINTS" id="PR00320">
    <property type="entry name" value="GPROTEINBRPT"/>
</dbReference>
<dbReference type="PROSITE" id="PS50294">
    <property type="entry name" value="WD_REPEATS_REGION"/>
    <property type="match status" value="4"/>
</dbReference>
<dbReference type="PANTHER" id="PTHR19879">
    <property type="entry name" value="TRANSCRIPTION INITIATION FACTOR TFIID"/>
    <property type="match status" value="1"/>
</dbReference>
<dbReference type="InterPro" id="IPR019775">
    <property type="entry name" value="WD40_repeat_CS"/>
</dbReference>
<dbReference type="PANTHER" id="PTHR19879:SF9">
    <property type="entry name" value="TRANSCRIPTION INITIATION FACTOR TFIID SUBUNIT 5"/>
    <property type="match status" value="1"/>
</dbReference>
<proteinExistence type="predicted"/>
<dbReference type="OrthoDB" id="538223at2759"/>
<dbReference type="AlphaFoldDB" id="A0A812NFH0"/>
<evidence type="ECO:0000256" key="2">
    <source>
        <dbReference type="ARBA" id="ARBA00022737"/>
    </source>
</evidence>
<keyword evidence="6" id="KW-1185">Reference proteome</keyword>
<evidence type="ECO:0000313" key="5">
    <source>
        <dbReference type="EMBL" id="CAE7318305.1"/>
    </source>
</evidence>
<feature type="repeat" description="WD" evidence="3">
    <location>
        <begin position="240"/>
        <end position="265"/>
    </location>
</feature>
<dbReference type="PROSITE" id="PS00678">
    <property type="entry name" value="WD_REPEATS_1"/>
    <property type="match status" value="1"/>
</dbReference>
<dbReference type="PROSITE" id="PS50053">
    <property type="entry name" value="UBIQUITIN_2"/>
    <property type="match status" value="1"/>
</dbReference>
<dbReference type="InterPro" id="IPR001680">
    <property type="entry name" value="WD40_rpt"/>
</dbReference>
<feature type="repeat" description="WD" evidence="3">
    <location>
        <begin position="515"/>
        <end position="556"/>
    </location>
</feature>
<feature type="domain" description="Ubiquitin-like" evidence="4">
    <location>
        <begin position="169"/>
        <end position="238"/>
    </location>
</feature>
<name>A0A812NFH0_9DINO</name>
<dbReference type="SMART" id="SM00213">
    <property type="entry name" value="UBQ"/>
    <property type="match status" value="1"/>
</dbReference>
<dbReference type="Pfam" id="PF00400">
    <property type="entry name" value="WD40"/>
    <property type="match status" value="7"/>
</dbReference>
<dbReference type="InterPro" id="IPR015943">
    <property type="entry name" value="WD40/YVTN_repeat-like_dom_sf"/>
</dbReference>
<dbReference type="PROSITE" id="PS50082">
    <property type="entry name" value="WD_REPEATS_2"/>
    <property type="match status" value="5"/>
</dbReference>